<dbReference type="PANTHER" id="PTHR47545">
    <property type="entry name" value="MULTIFUNCTIONAL CCA PROTEIN"/>
    <property type="match status" value="1"/>
</dbReference>
<dbReference type="GO" id="GO:0046872">
    <property type="term" value="F:metal ion binding"/>
    <property type="evidence" value="ECO:0007669"/>
    <property type="project" value="UniProtKB-KW"/>
</dbReference>
<dbReference type="SUPFAM" id="SSF81891">
    <property type="entry name" value="Poly A polymerase C-terminal region-like"/>
    <property type="match status" value="1"/>
</dbReference>
<dbReference type="InterPro" id="IPR006674">
    <property type="entry name" value="HD_domain"/>
</dbReference>
<dbReference type="Proteomes" id="UP000712007">
    <property type="component" value="Unassembled WGS sequence"/>
</dbReference>
<keyword evidence="10 11" id="KW-0694">RNA-binding</keyword>
<keyword evidence="9" id="KW-0460">Magnesium</keyword>
<dbReference type="InterPro" id="IPR032828">
    <property type="entry name" value="PolyA_RNA-bd"/>
</dbReference>
<dbReference type="GO" id="GO:0042245">
    <property type="term" value="P:RNA repair"/>
    <property type="evidence" value="ECO:0007669"/>
    <property type="project" value="UniProtKB-KW"/>
</dbReference>
<keyword evidence="2 11" id="KW-0808">Transferase</keyword>
<dbReference type="InterPro" id="IPR003607">
    <property type="entry name" value="HD/PDEase_dom"/>
</dbReference>
<dbReference type="CDD" id="cd00077">
    <property type="entry name" value="HDc"/>
    <property type="match status" value="1"/>
</dbReference>
<evidence type="ECO:0000259" key="14">
    <source>
        <dbReference type="Pfam" id="PF12627"/>
    </source>
</evidence>
<organism evidence="15 16">
    <name type="scientific">Candidatus Aphodosoma intestinipullorum</name>
    <dbReference type="NCBI Taxonomy" id="2840674"/>
    <lineage>
        <taxon>Bacteria</taxon>
        <taxon>Pseudomonadati</taxon>
        <taxon>Bacteroidota</taxon>
        <taxon>Bacteroidia</taxon>
        <taxon>Bacteroidales</taxon>
        <taxon>Candidatus Aphodosoma</taxon>
    </lineage>
</organism>
<evidence type="ECO:0000256" key="10">
    <source>
        <dbReference type="ARBA" id="ARBA00022884"/>
    </source>
</evidence>
<comment type="caution">
    <text evidence="15">The sequence shown here is derived from an EMBL/GenBank/DDBJ whole genome shotgun (WGS) entry which is preliminary data.</text>
</comment>
<feature type="domain" description="HD" evidence="13">
    <location>
        <begin position="258"/>
        <end position="351"/>
    </location>
</feature>
<dbReference type="CDD" id="cd05398">
    <property type="entry name" value="NT_ClassII-CCAase"/>
    <property type="match status" value="1"/>
</dbReference>
<dbReference type="Pfam" id="PF01743">
    <property type="entry name" value="PolyA_pol"/>
    <property type="match status" value="1"/>
</dbReference>
<dbReference type="Pfam" id="PF01966">
    <property type="entry name" value="HD"/>
    <property type="match status" value="1"/>
</dbReference>
<evidence type="ECO:0000313" key="15">
    <source>
        <dbReference type="EMBL" id="MBO8440448.1"/>
    </source>
</evidence>
<evidence type="ECO:0000256" key="8">
    <source>
        <dbReference type="ARBA" id="ARBA00022840"/>
    </source>
</evidence>
<evidence type="ECO:0000256" key="1">
    <source>
        <dbReference type="ARBA" id="ARBA00001946"/>
    </source>
</evidence>
<feature type="domain" description="tRNA nucleotidyltransferase/poly(A) polymerase RNA and SrmB- binding" evidence="14">
    <location>
        <begin position="182"/>
        <end position="242"/>
    </location>
</feature>
<evidence type="ECO:0000313" key="16">
    <source>
        <dbReference type="Proteomes" id="UP000712007"/>
    </source>
</evidence>
<accession>A0A940DKI6</accession>
<evidence type="ECO:0000259" key="12">
    <source>
        <dbReference type="Pfam" id="PF01743"/>
    </source>
</evidence>
<keyword evidence="7" id="KW-0692">RNA repair</keyword>
<dbReference type="EMBL" id="JADIMV010000128">
    <property type="protein sequence ID" value="MBO8440448.1"/>
    <property type="molecule type" value="Genomic_DNA"/>
</dbReference>
<evidence type="ECO:0000256" key="6">
    <source>
        <dbReference type="ARBA" id="ARBA00022741"/>
    </source>
</evidence>
<dbReference type="GO" id="GO:0008033">
    <property type="term" value="P:tRNA processing"/>
    <property type="evidence" value="ECO:0007669"/>
    <property type="project" value="UniProtKB-KW"/>
</dbReference>
<keyword evidence="6" id="KW-0547">Nucleotide-binding</keyword>
<keyword evidence="3" id="KW-0819">tRNA processing</keyword>
<feature type="domain" description="Poly A polymerase head" evidence="12">
    <location>
        <begin position="26"/>
        <end position="154"/>
    </location>
</feature>
<evidence type="ECO:0000256" key="3">
    <source>
        <dbReference type="ARBA" id="ARBA00022694"/>
    </source>
</evidence>
<proteinExistence type="inferred from homology"/>
<dbReference type="InterPro" id="IPR043519">
    <property type="entry name" value="NT_sf"/>
</dbReference>
<dbReference type="GO" id="GO:0003723">
    <property type="term" value="F:RNA binding"/>
    <property type="evidence" value="ECO:0007669"/>
    <property type="project" value="UniProtKB-KW"/>
</dbReference>
<evidence type="ECO:0000256" key="2">
    <source>
        <dbReference type="ARBA" id="ARBA00022679"/>
    </source>
</evidence>
<reference evidence="15" key="2">
    <citation type="journal article" date="2021" name="PeerJ">
        <title>Extensive microbial diversity within the chicken gut microbiome revealed by metagenomics and culture.</title>
        <authorList>
            <person name="Gilroy R."/>
            <person name="Ravi A."/>
            <person name="Getino M."/>
            <person name="Pursley I."/>
            <person name="Horton D.L."/>
            <person name="Alikhan N.F."/>
            <person name="Baker D."/>
            <person name="Gharbi K."/>
            <person name="Hall N."/>
            <person name="Watson M."/>
            <person name="Adriaenssens E.M."/>
            <person name="Foster-Nyarko E."/>
            <person name="Jarju S."/>
            <person name="Secka A."/>
            <person name="Antonio M."/>
            <person name="Oren A."/>
            <person name="Chaudhuri R.R."/>
            <person name="La Ragione R."/>
            <person name="Hildebrand F."/>
            <person name="Pallen M.J."/>
        </authorList>
    </citation>
    <scope>NUCLEOTIDE SEQUENCE</scope>
    <source>
        <strain evidence="15">3924</strain>
    </source>
</reference>
<dbReference type="GO" id="GO:0005524">
    <property type="term" value="F:ATP binding"/>
    <property type="evidence" value="ECO:0007669"/>
    <property type="project" value="UniProtKB-KW"/>
</dbReference>
<protein>
    <submittedName>
        <fullName evidence="15">HD domain-containing protein</fullName>
    </submittedName>
</protein>
<keyword evidence="4" id="KW-0548">Nucleotidyltransferase</keyword>
<name>A0A940DKI6_9BACT</name>
<dbReference type="PANTHER" id="PTHR47545:SF1">
    <property type="entry name" value="MULTIFUNCTIONAL CCA PROTEIN"/>
    <property type="match status" value="1"/>
</dbReference>
<evidence type="ECO:0000256" key="4">
    <source>
        <dbReference type="ARBA" id="ARBA00022695"/>
    </source>
</evidence>
<comment type="similarity">
    <text evidence="11">Belongs to the tRNA nucleotidyltransferase/poly(A) polymerase family.</text>
</comment>
<dbReference type="NCBIfam" id="TIGR00277">
    <property type="entry name" value="HDIG"/>
    <property type="match status" value="1"/>
</dbReference>
<dbReference type="AlphaFoldDB" id="A0A940DKI6"/>
<dbReference type="InterPro" id="IPR006675">
    <property type="entry name" value="HDIG_dom"/>
</dbReference>
<dbReference type="InterPro" id="IPR002646">
    <property type="entry name" value="PolA_pol_head_dom"/>
</dbReference>
<dbReference type="GO" id="GO:0016779">
    <property type="term" value="F:nucleotidyltransferase activity"/>
    <property type="evidence" value="ECO:0007669"/>
    <property type="project" value="UniProtKB-KW"/>
</dbReference>
<evidence type="ECO:0000259" key="13">
    <source>
        <dbReference type="Pfam" id="PF01966"/>
    </source>
</evidence>
<sequence>MNFADKIDTPVFHALSETADSLGLECYAIGGYVRDLLLHRPSKDIDVVVVGSGIEMAKAFAKRIGKGANLAVFKTYGTAQVKRGDVEVEFVGARRESYHRDSRNPIVEEGTLEDDQNRRDFTVNALAICLNKKRFGELTDPFGGLADMERKILRTPLDPDVTFSDDPLRMMRAVRFATQLRFTIEQRTFEAIGRNSGRIEIITKERITDELNKIMQADRPSTGFILMEQTGLLTRIFPELDRMKGVDKRNGRGHKDVFLHTLKVVDSVAEKSDDLWLRWAALLHDIGKPATKQWDEKAGWTFRNHNFIGSKMVPGIFRRLRLPLGEPMKFVQKMVDLHMRPIVLSEDVVTDSAVRRLLFDAGDDIDKLMLLCESDITSANREKVKRFSDNFQLVRRKLKELEEKDRIRNFQPPVDGEEIMRVFGIPPCNVIGELKSQIKDAILDGKIANEHDAAYQLLLKIAAERGLYPVERSNESDEP</sequence>
<dbReference type="Gene3D" id="1.10.3090.10">
    <property type="entry name" value="cca-adding enzyme, domain 2"/>
    <property type="match status" value="1"/>
</dbReference>
<dbReference type="Pfam" id="PF12627">
    <property type="entry name" value="PolyA_pol_RNAbd"/>
    <property type="match status" value="1"/>
</dbReference>
<evidence type="ECO:0000256" key="11">
    <source>
        <dbReference type="RuleBase" id="RU003953"/>
    </source>
</evidence>
<keyword evidence="8" id="KW-0067">ATP-binding</keyword>
<evidence type="ECO:0000256" key="5">
    <source>
        <dbReference type="ARBA" id="ARBA00022723"/>
    </source>
</evidence>
<gene>
    <name evidence="15" type="ORF">IAC51_07345</name>
</gene>
<keyword evidence="5" id="KW-0479">Metal-binding</keyword>
<dbReference type="FunFam" id="3.30.460.10:FF:000033">
    <property type="entry name" value="Poly A polymerase head domain protein"/>
    <property type="match status" value="1"/>
</dbReference>
<dbReference type="InterPro" id="IPR050124">
    <property type="entry name" value="tRNA_CCA-adding_enzyme"/>
</dbReference>
<comment type="cofactor">
    <cofactor evidence="1">
        <name>Mg(2+)</name>
        <dbReference type="ChEBI" id="CHEBI:18420"/>
    </cofactor>
</comment>
<dbReference type="Gene3D" id="3.30.460.10">
    <property type="entry name" value="Beta Polymerase, domain 2"/>
    <property type="match status" value="1"/>
</dbReference>
<reference evidence="15" key="1">
    <citation type="submission" date="2020-10" db="EMBL/GenBank/DDBJ databases">
        <authorList>
            <person name="Gilroy R."/>
        </authorList>
    </citation>
    <scope>NUCLEOTIDE SEQUENCE</scope>
    <source>
        <strain evidence="15">3924</strain>
    </source>
</reference>
<evidence type="ECO:0000256" key="7">
    <source>
        <dbReference type="ARBA" id="ARBA00022800"/>
    </source>
</evidence>
<evidence type="ECO:0000256" key="9">
    <source>
        <dbReference type="ARBA" id="ARBA00022842"/>
    </source>
</evidence>
<dbReference type="SUPFAM" id="SSF81301">
    <property type="entry name" value="Nucleotidyltransferase"/>
    <property type="match status" value="1"/>
</dbReference>